<evidence type="ECO:0000259" key="2">
    <source>
        <dbReference type="SMART" id="SM00481"/>
    </source>
</evidence>
<gene>
    <name evidence="3" type="primary">56</name>
    <name evidence="3" type="ORF">SEA_ANNASERENA_56</name>
</gene>
<dbReference type="Proteomes" id="UP000251068">
    <property type="component" value="Segment"/>
</dbReference>
<dbReference type="Gene3D" id="3.20.20.140">
    <property type="entry name" value="Metal-dependent hydrolases"/>
    <property type="match status" value="1"/>
</dbReference>
<evidence type="ECO:0000313" key="4">
    <source>
        <dbReference type="Proteomes" id="UP000251068"/>
    </source>
</evidence>
<dbReference type="Pfam" id="PF02811">
    <property type="entry name" value="PHP"/>
    <property type="match status" value="1"/>
</dbReference>
<dbReference type="SUPFAM" id="SSF89550">
    <property type="entry name" value="PHP domain-like"/>
    <property type="match status" value="1"/>
</dbReference>
<accession>A0A2Z4Q311</accession>
<proteinExistence type="predicted"/>
<sequence length="345" mass="38318">MRYVSLHSHSTYSYMDGFGLPEAHVERVAELGMKALALTEHGNVSSHVKLEQAAKKHGIKPIFGLEAYTAPMTMREDGNTRKWHMTMLATDLVGLNNLYSMVTTSWERDFYRWPTVLGDSFRDHNKGIIALSGCADSHLACTLLGGKGIEEGNYDAAVKVMLGYKRLLGDRYYLECQRFPGLERSRILNQQYALWSAEYGIPLAASSDVHYPHPSENEMQKILHAAGRNTGTVAAAEAGWEYDILLTYPESDKQILDDLVATGLTKKEAMSAIVNTEEIASRCNVELPKMDRIRYPGTTDDLKPWPRKTQSSGSTQTAGDATPADTSAPAAVRRRRTSRRSASAR</sequence>
<protein>
    <submittedName>
        <fullName evidence="3">DnaE-like DNA polymerase III (Alpha)</fullName>
    </submittedName>
</protein>
<dbReference type="GO" id="GO:0008408">
    <property type="term" value="F:3'-5' exonuclease activity"/>
    <property type="evidence" value="ECO:0007669"/>
    <property type="project" value="InterPro"/>
</dbReference>
<reference evidence="3 4" key="1">
    <citation type="submission" date="2018-04" db="EMBL/GenBank/DDBJ databases">
        <authorList>
            <person name="Harrington T."/>
            <person name="Washburn E."/>
            <person name="Bricker J."/>
            <person name="McKinney A."/>
            <person name="Betsko A.J."/>
            <person name="Garlena R.A."/>
            <person name="Russell D.A."/>
            <person name="Pope W.A."/>
            <person name="Jacobs-Sera D."/>
            <person name="Hatfull G.F."/>
        </authorList>
    </citation>
    <scope>NUCLEOTIDE SEQUENCE [LARGE SCALE GENOMIC DNA]</scope>
</reference>
<feature type="domain" description="Polymerase/histidinol phosphatase N-terminal" evidence="2">
    <location>
        <begin position="4"/>
        <end position="71"/>
    </location>
</feature>
<feature type="compositionally biased region" description="Low complexity" evidence="1">
    <location>
        <begin position="317"/>
        <end position="331"/>
    </location>
</feature>
<dbReference type="InterPro" id="IPR016195">
    <property type="entry name" value="Pol/histidinol_Pase-like"/>
</dbReference>
<dbReference type="InterPro" id="IPR004805">
    <property type="entry name" value="DnaE2/DnaE/PolC"/>
</dbReference>
<feature type="region of interest" description="Disordered" evidence="1">
    <location>
        <begin position="294"/>
        <end position="345"/>
    </location>
</feature>
<dbReference type="InterPro" id="IPR004013">
    <property type="entry name" value="PHP_dom"/>
</dbReference>
<dbReference type="EMBL" id="MH271292">
    <property type="protein sequence ID" value="AWY04511.1"/>
    <property type="molecule type" value="Genomic_DNA"/>
</dbReference>
<evidence type="ECO:0000313" key="3">
    <source>
        <dbReference type="EMBL" id="AWY04511.1"/>
    </source>
</evidence>
<dbReference type="GO" id="GO:0006260">
    <property type="term" value="P:DNA replication"/>
    <property type="evidence" value="ECO:0007669"/>
    <property type="project" value="InterPro"/>
</dbReference>
<organism evidence="3 4">
    <name type="scientific">Microbacterium phage AnnaSerena</name>
    <dbReference type="NCBI Taxonomy" id="2201432"/>
    <lineage>
        <taxon>Viruses</taxon>
        <taxon>Duplodnaviria</taxon>
        <taxon>Heunggongvirae</taxon>
        <taxon>Uroviricota</taxon>
        <taxon>Caudoviricetes</taxon>
        <taxon>Krampusvirus</taxon>
        <taxon>Krampusvirus krampus</taxon>
    </lineage>
</organism>
<evidence type="ECO:0000256" key="1">
    <source>
        <dbReference type="SAM" id="MobiDB-lite"/>
    </source>
</evidence>
<dbReference type="InterPro" id="IPR003141">
    <property type="entry name" value="Pol/His_phosphatase_N"/>
</dbReference>
<feature type="compositionally biased region" description="Basic and acidic residues" evidence="1">
    <location>
        <begin position="294"/>
        <end position="304"/>
    </location>
</feature>
<dbReference type="PANTHER" id="PTHR32294">
    <property type="entry name" value="DNA POLYMERASE III SUBUNIT ALPHA"/>
    <property type="match status" value="1"/>
</dbReference>
<name>A0A2Z4Q311_9CAUD</name>
<dbReference type="SMART" id="SM00481">
    <property type="entry name" value="POLIIIAc"/>
    <property type="match status" value="1"/>
</dbReference>